<evidence type="ECO:0000256" key="1">
    <source>
        <dbReference type="SAM" id="MobiDB-lite"/>
    </source>
</evidence>
<dbReference type="Pfam" id="PF13365">
    <property type="entry name" value="Trypsin_2"/>
    <property type="match status" value="1"/>
</dbReference>
<dbReference type="SUPFAM" id="SSF50494">
    <property type="entry name" value="Trypsin-like serine proteases"/>
    <property type="match status" value="1"/>
</dbReference>
<evidence type="ECO:0000313" key="3">
    <source>
        <dbReference type="Proteomes" id="UP001210380"/>
    </source>
</evidence>
<dbReference type="Proteomes" id="UP001210380">
    <property type="component" value="Unassembled WGS sequence"/>
</dbReference>
<accession>A0ABT4V916</accession>
<reference evidence="2 3" key="1">
    <citation type="submission" date="2022-11" db="EMBL/GenBank/DDBJ databases">
        <title>Draft genome sequence of Saccharopolyspora sp. WRP15-2 isolated from rhizosphere soils of wild rice in Thailand.</title>
        <authorList>
            <person name="Duangmal K."/>
            <person name="Kammanee S."/>
            <person name="Muangham S."/>
        </authorList>
    </citation>
    <scope>NUCLEOTIDE SEQUENCE [LARGE SCALE GENOMIC DNA]</scope>
    <source>
        <strain evidence="2 3">WRP15-2</strain>
    </source>
</reference>
<evidence type="ECO:0000313" key="2">
    <source>
        <dbReference type="EMBL" id="MDA3630445.1"/>
    </source>
</evidence>
<comment type="caution">
    <text evidence="2">The sequence shown here is derived from an EMBL/GenBank/DDBJ whole genome shotgun (WGS) entry which is preliminary data.</text>
</comment>
<gene>
    <name evidence="2" type="ORF">OU415_33805</name>
</gene>
<protein>
    <submittedName>
        <fullName evidence="2">Trypsin-like peptidase domain-containing protein</fullName>
    </submittedName>
</protein>
<feature type="region of interest" description="Disordered" evidence="1">
    <location>
        <begin position="130"/>
        <end position="152"/>
    </location>
</feature>
<dbReference type="RefSeq" id="WP_270953646.1">
    <property type="nucleotide sequence ID" value="NZ_JAQGLA010000101.1"/>
</dbReference>
<sequence length="228" mass="23437">MTGNAQCTSNFVFESGSKVYLGQAAHCAATGAVDQINGCTSPSLPIGTKVRITGASKEGVLVYSSWLTMQAIRETDANACAHNDLALVELDPADVAKVNPSLPIWGGPTGLNTAGLRKNDEVVTYGSAQLGGEATDPNAKRGTSLGDSAGGWNHTIRTTTPGLPGDSGSAVLDAAGRAVGVLSTLNISPDFGSNGVGDLAHELNYLHAHSALRDVHLVTGTQSFRPLR</sequence>
<organism evidence="2 3">
    <name type="scientific">Saccharopolyspora oryzae</name>
    <dbReference type="NCBI Taxonomy" id="2997343"/>
    <lineage>
        <taxon>Bacteria</taxon>
        <taxon>Bacillati</taxon>
        <taxon>Actinomycetota</taxon>
        <taxon>Actinomycetes</taxon>
        <taxon>Pseudonocardiales</taxon>
        <taxon>Pseudonocardiaceae</taxon>
        <taxon>Saccharopolyspora</taxon>
    </lineage>
</organism>
<dbReference type="InterPro" id="IPR009003">
    <property type="entry name" value="Peptidase_S1_PA"/>
</dbReference>
<proteinExistence type="predicted"/>
<name>A0ABT4V916_9PSEU</name>
<dbReference type="Gene3D" id="2.40.10.120">
    <property type="match status" value="1"/>
</dbReference>
<dbReference type="EMBL" id="JAQGLA010000101">
    <property type="protein sequence ID" value="MDA3630445.1"/>
    <property type="molecule type" value="Genomic_DNA"/>
</dbReference>
<keyword evidence="3" id="KW-1185">Reference proteome</keyword>